<accession>A0AAV9LNJ1</accession>
<reference evidence="2 3" key="1">
    <citation type="submission" date="2023-10" db="EMBL/GenBank/DDBJ databases">
        <title>Genome-Wide Identification Analysis in wild type Solanum Pinnatisectum Reveals Some Genes Defensing Phytophthora Infestans.</title>
        <authorList>
            <person name="Sun C."/>
        </authorList>
    </citation>
    <scope>NUCLEOTIDE SEQUENCE [LARGE SCALE GENOMIC DNA]</scope>
    <source>
        <strain evidence="2">LQN</strain>
        <tissue evidence="2">Leaf</tissue>
    </source>
</reference>
<keyword evidence="3" id="KW-1185">Reference proteome</keyword>
<dbReference type="Pfam" id="PF03732">
    <property type="entry name" value="Retrotrans_gag"/>
    <property type="match status" value="1"/>
</dbReference>
<proteinExistence type="predicted"/>
<protein>
    <recommendedName>
        <fullName evidence="1">Retrotransposon gag domain-containing protein</fullName>
    </recommendedName>
</protein>
<evidence type="ECO:0000313" key="2">
    <source>
        <dbReference type="EMBL" id="KAK4726812.1"/>
    </source>
</evidence>
<dbReference type="AlphaFoldDB" id="A0AAV9LNJ1"/>
<evidence type="ECO:0000259" key="1">
    <source>
        <dbReference type="Pfam" id="PF03732"/>
    </source>
</evidence>
<dbReference type="EMBL" id="JAWPEI010000005">
    <property type="protein sequence ID" value="KAK4726812.1"/>
    <property type="molecule type" value="Genomic_DNA"/>
</dbReference>
<name>A0AAV9LNJ1_9SOLN</name>
<feature type="domain" description="Retrotransposon gag" evidence="1">
    <location>
        <begin position="2"/>
        <end position="66"/>
    </location>
</feature>
<evidence type="ECO:0000313" key="3">
    <source>
        <dbReference type="Proteomes" id="UP001311915"/>
    </source>
</evidence>
<sequence length="88" mass="10184">MTAFLERFYPLSKMLKLRDKINNFDPMLGEAIHEVYLRFKKRVTKCLNHGLSKQVLLKNFYHALNEVNQGVVNNLAGGSFMNLSILKL</sequence>
<organism evidence="2 3">
    <name type="scientific">Solanum pinnatisectum</name>
    <name type="common">tansyleaf nightshade</name>
    <dbReference type="NCBI Taxonomy" id="50273"/>
    <lineage>
        <taxon>Eukaryota</taxon>
        <taxon>Viridiplantae</taxon>
        <taxon>Streptophyta</taxon>
        <taxon>Embryophyta</taxon>
        <taxon>Tracheophyta</taxon>
        <taxon>Spermatophyta</taxon>
        <taxon>Magnoliopsida</taxon>
        <taxon>eudicotyledons</taxon>
        <taxon>Gunneridae</taxon>
        <taxon>Pentapetalae</taxon>
        <taxon>asterids</taxon>
        <taxon>lamiids</taxon>
        <taxon>Solanales</taxon>
        <taxon>Solanaceae</taxon>
        <taxon>Solanoideae</taxon>
        <taxon>Solaneae</taxon>
        <taxon>Solanum</taxon>
    </lineage>
</organism>
<dbReference type="InterPro" id="IPR005162">
    <property type="entry name" value="Retrotrans_gag_dom"/>
</dbReference>
<dbReference type="Proteomes" id="UP001311915">
    <property type="component" value="Unassembled WGS sequence"/>
</dbReference>
<comment type="caution">
    <text evidence="2">The sequence shown here is derived from an EMBL/GenBank/DDBJ whole genome shotgun (WGS) entry which is preliminary data.</text>
</comment>
<gene>
    <name evidence="2" type="ORF">R3W88_031729</name>
</gene>